<evidence type="ECO:0000259" key="3">
    <source>
        <dbReference type="PROSITE" id="PS01124"/>
    </source>
</evidence>
<dbReference type="PANTHER" id="PTHR20858">
    <property type="entry name" value="PHOSPHOMETHYLPYRIMIDINE KINASE"/>
    <property type="match status" value="1"/>
</dbReference>
<organism evidence="4 5">
    <name type="scientific">Xylanibacter ruminicola</name>
    <name type="common">Prevotella ruminicola</name>
    <dbReference type="NCBI Taxonomy" id="839"/>
    <lineage>
        <taxon>Bacteria</taxon>
        <taxon>Pseudomonadati</taxon>
        <taxon>Bacteroidota</taxon>
        <taxon>Bacteroidia</taxon>
        <taxon>Bacteroidales</taxon>
        <taxon>Prevotellaceae</taxon>
        <taxon>Xylanibacter</taxon>
    </lineage>
</organism>
<dbReference type="Proteomes" id="UP000806522">
    <property type="component" value="Unassembled WGS sequence"/>
</dbReference>
<evidence type="ECO:0000256" key="1">
    <source>
        <dbReference type="ARBA" id="ARBA00023015"/>
    </source>
</evidence>
<dbReference type="AlphaFoldDB" id="A0A9D5SAP4"/>
<dbReference type="GO" id="GO:0005829">
    <property type="term" value="C:cytosol"/>
    <property type="evidence" value="ECO:0007669"/>
    <property type="project" value="TreeGrafter"/>
</dbReference>
<protein>
    <submittedName>
        <fullName evidence="4">Helix-turn-helix domain-containing protein</fullName>
    </submittedName>
</protein>
<dbReference type="InterPro" id="IPR009057">
    <property type="entry name" value="Homeodomain-like_sf"/>
</dbReference>
<sequence length="307" mass="34082">MNTILTITGSDGTGVSGVQADIRLISALGGVAASAITSITVQNTLGIQEFHDLPASVVRQQVEAIINDLQPQIIKIGLLRRIDVVEMLADVLKRHQPQYIIYAPVLTSTKGEQLVEPRVYDAIQRLLIPLCTVVLAPTDLPIGPRRHGHANQLGSALAYYLSLGEQVSDAMQHAQAYVKQLPAVYADGRSASWDACFVKNTRSEELYNQFLDAVEQYYNRYADVAFYAEQLNVSARYLAQVTRQIAGRSPKAIIDERIITEIVKLITTTNKPLKDVAHWLGFSSQAHLSRFFKQRKGVSPTEFQHKQ</sequence>
<accession>A0A9D5SAP4</accession>
<dbReference type="PANTHER" id="PTHR20858:SF17">
    <property type="entry name" value="HYDROXYMETHYLPYRIMIDINE_PHOSPHOMETHYLPYRIMIDINE KINASE THI20-RELATED"/>
    <property type="match status" value="1"/>
</dbReference>
<reference evidence="4" key="1">
    <citation type="submission" date="2019-04" db="EMBL/GenBank/DDBJ databases">
        <title>Evolution of Biomass-Degrading Anaerobic Consortia Revealed by Metagenomics.</title>
        <authorList>
            <person name="Peng X."/>
        </authorList>
    </citation>
    <scope>NUCLEOTIDE SEQUENCE</scope>
    <source>
        <strain evidence="4">SIG140</strain>
    </source>
</reference>
<dbReference type="InterPro" id="IPR018060">
    <property type="entry name" value="HTH_AraC"/>
</dbReference>
<dbReference type="GO" id="GO:0043565">
    <property type="term" value="F:sequence-specific DNA binding"/>
    <property type="evidence" value="ECO:0007669"/>
    <property type="project" value="InterPro"/>
</dbReference>
<dbReference type="SUPFAM" id="SSF53613">
    <property type="entry name" value="Ribokinase-like"/>
    <property type="match status" value="1"/>
</dbReference>
<dbReference type="InterPro" id="IPR029056">
    <property type="entry name" value="Ribokinase-like"/>
</dbReference>
<name>A0A9D5SAP4_XYLRU</name>
<keyword evidence="1" id="KW-0805">Transcription regulation</keyword>
<evidence type="ECO:0000256" key="2">
    <source>
        <dbReference type="ARBA" id="ARBA00023163"/>
    </source>
</evidence>
<dbReference type="PROSITE" id="PS01124">
    <property type="entry name" value="HTH_ARAC_FAMILY_2"/>
    <property type="match status" value="1"/>
</dbReference>
<dbReference type="GO" id="GO:0009228">
    <property type="term" value="P:thiamine biosynthetic process"/>
    <property type="evidence" value="ECO:0007669"/>
    <property type="project" value="TreeGrafter"/>
</dbReference>
<dbReference type="Gene3D" id="3.40.1190.20">
    <property type="match status" value="1"/>
</dbReference>
<proteinExistence type="predicted"/>
<dbReference type="SMART" id="SM00342">
    <property type="entry name" value="HTH_ARAC"/>
    <property type="match status" value="1"/>
</dbReference>
<dbReference type="Gene3D" id="1.10.10.60">
    <property type="entry name" value="Homeodomain-like"/>
    <property type="match status" value="1"/>
</dbReference>
<dbReference type="GO" id="GO:0008972">
    <property type="term" value="F:phosphomethylpyrimidine kinase activity"/>
    <property type="evidence" value="ECO:0007669"/>
    <property type="project" value="TreeGrafter"/>
</dbReference>
<dbReference type="SUPFAM" id="SSF46689">
    <property type="entry name" value="Homeodomain-like"/>
    <property type="match status" value="1"/>
</dbReference>
<gene>
    <name evidence="4" type="ORF">E7101_09665</name>
</gene>
<dbReference type="EMBL" id="SUYC01000010">
    <property type="protein sequence ID" value="MBE6271202.1"/>
    <property type="molecule type" value="Genomic_DNA"/>
</dbReference>
<dbReference type="GO" id="GO:0008902">
    <property type="term" value="F:hydroxymethylpyrimidine kinase activity"/>
    <property type="evidence" value="ECO:0007669"/>
    <property type="project" value="TreeGrafter"/>
</dbReference>
<evidence type="ECO:0000313" key="4">
    <source>
        <dbReference type="EMBL" id="MBE6271202.1"/>
    </source>
</evidence>
<dbReference type="Pfam" id="PF12833">
    <property type="entry name" value="HTH_18"/>
    <property type="match status" value="1"/>
</dbReference>
<dbReference type="GO" id="GO:0003700">
    <property type="term" value="F:DNA-binding transcription factor activity"/>
    <property type="evidence" value="ECO:0007669"/>
    <property type="project" value="InterPro"/>
</dbReference>
<dbReference type="InterPro" id="IPR013749">
    <property type="entry name" value="PM/HMP-P_kinase-1"/>
</dbReference>
<evidence type="ECO:0000313" key="5">
    <source>
        <dbReference type="Proteomes" id="UP000806522"/>
    </source>
</evidence>
<dbReference type="Pfam" id="PF08543">
    <property type="entry name" value="Phos_pyr_kin"/>
    <property type="match status" value="1"/>
</dbReference>
<keyword evidence="2" id="KW-0804">Transcription</keyword>
<feature type="domain" description="HTH araC/xylS-type" evidence="3">
    <location>
        <begin position="208"/>
        <end position="306"/>
    </location>
</feature>
<comment type="caution">
    <text evidence="4">The sequence shown here is derived from an EMBL/GenBank/DDBJ whole genome shotgun (WGS) entry which is preliminary data.</text>
</comment>